<dbReference type="InterPro" id="IPR015424">
    <property type="entry name" value="PyrdxlP-dep_Trfase"/>
</dbReference>
<dbReference type="InterPro" id="IPR015421">
    <property type="entry name" value="PyrdxlP-dep_Trfase_major"/>
</dbReference>
<evidence type="ECO:0000256" key="6">
    <source>
        <dbReference type="RuleBase" id="RU000481"/>
    </source>
</evidence>
<evidence type="ECO:0000256" key="2">
    <source>
        <dbReference type="ARBA" id="ARBA00007441"/>
    </source>
</evidence>
<keyword evidence="4 6" id="KW-0808">Transferase</keyword>
<comment type="similarity">
    <text evidence="2 6">Belongs to the class-I pyridoxal-phosphate-dependent aminotransferase family.</text>
</comment>
<dbReference type="AlphaFoldDB" id="A0A543GFZ1"/>
<dbReference type="NCBIfam" id="NF005732">
    <property type="entry name" value="PRK07550.1"/>
    <property type="match status" value="1"/>
</dbReference>
<dbReference type="Proteomes" id="UP000319818">
    <property type="component" value="Unassembled WGS sequence"/>
</dbReference>
<keyword evidence="5" id="KW-0663">Pyridoxal phosphate</keyword>
<keyword evidence="9" id="KW-1185">Reference proteome</keyword>
<protein>
    <recommendedName>
        <fullName evidence="6">Aminotransferase</fullName>
        <ecNumber evidence="6">2.6.1.-</ecNumber>
    </recommendedName>
</protein>
<dbReference type="GO" id="GO:0006520">
    <property type="term" value="P:amino acid metabolic process"/>
    <property type="evidence" value="ECO:0007669"/>
    <property type="project" value="InterPro"/>
</dbReference>
<evidence type="ECO:0000256" key="4">
    <source>
        <dbReference type="ARBA" id="ARBA00022679"/>
    </source>
</evidence>
<evidence type="ECO:0000313" key="8">
    <source>
        <dbReference type="EMBL" id="TQM44985.1"/>
    </source>
</evidence>
<evidence type="ECO:0000313" key="9">
    <source>
        <dbReference type="Proteomes" id="UP000319818"/>
    </source>
</evidence>
<proteinExistence type="inferred from homology"/>
<dbReference type="PRINTS" id="PR00753">
    <property type="entry name" value="ACCSYNTHASE"/>
</dbReference>
<dbReference type="OrthoDB" id="9763453at2"/>
<dbReference type="InterPro" id="IPR004839">
    <property type="entry name" value="Aminotransferase_I/II_large"/>
</dbReference>
<feature type="domain" description="Aminotransferase class I/classII large" evidence="7">
    <location>
        <begin position="30"/>
        <end position="380"/>
    </location>
</feature>
<reference evidence="8 9" key="1">
    <citation type="submission" date="2019-06" db="EMBL/GenBank/DDBJ databases">
        <title>Sequencing the genomes of 1000 actinobacteria strains.</title>
        <authorList>
            <person name="Klenk H.-P."/>
        </authorList>
    </citation>
    <scope>NUCLEOTIDE SEQUENCE [LARGE SCALE GENOMIC DNA]</scope>
    <source>
        <strain evidence="8 9">DSM 45511</strain>
    </source>
</reference>
<accession>A0A543GFZ1</accession>
<dbReference type="GO" id="GO:0008483">
    <property type="term" value="F:transaminase activity"/>
    <property type="evidence" value="ECO:0007669"/>
    <property type="project" value="UniProtKB-KW"/>
</dbReference>
<gene>
    <name evidence="8" type="ORF">FB388_2376</name>
</gene>
<dbReference type="InterPro" id="IPR050596">
    <property type="entry name" value="AspAT/PAT-like"/>
</dbReference>
<sequence>MRLNHWTVQATDSPIGMAYALLDRRAKERELLDLAQAAPQYPAAPEVLEHVVATARHPRGADYVEIAGLPHLREAFAAELSASYRGRVRAEHVIVTAGCNQAFCLVASALAAPGDEVVLTLPYYFNHDMWLRMSGIVPVHLEPGPDLVPTPEAAEAVITPRTRAIVLVTPGNPSGATASPERIAALADVAARHDVALILDETYRSFRDTDEPPHALFADPEWSSTVVSLHSFSKDFAIPGYRVGALVASPDLGREVTKLLDCVAICAPRIGQEAAWAGLTKAQDWRREKAGEIAHRRHWFRTVMADRPGGFELLSAGGMFGWLRHPFPGRPTEDVVRELVVDHDTLVIPGTAFLPDDRGTFRVSLSNADQDALSDFADRLTAAGERADRHAQ</sequence>
<comment type="cofactor">
    <cofactor evidence="1 6">
        <name>pyridoxal 5'-phosphate</name>
        <dbReference type="ChEBI" id="CHEBI:597326"/>
    </cofactor>
</comment>
<keyword evidence="3 6" id="KW-0032">Aminotransferase</keyword>
<dbReference type="SUPFAM" id="SSF53383">
    <property type="entry name" value="PLP-dependent transferases"/>
    <property type="match status" value="1"/>
</dbReference>
<dbReference type="EMBL" id="VFPH01000001">
    <property type="protein sequence ID" value="TQM44985.1"/>
    <property type="molecule type" value="Genomic_DNA"/>
</dbReference>
<dbReference type="RefSeq" id="WP_142100246.1">
    <property type="nucleotide sequence ID" value="NZ_VFPH01000001.1"/>
</dbReference>
<organism evidence="8 9">
    <name type="scientific">Pseudonocardia cypriaca</name>
    <dbReference type="NCBI Taxonomy" id="882449"/>
    <lineage>
        <taxon>Bacteria</taxon>
        <taxon>Bacillati</taxon>
        <taxon>Actinomycetota</taxon>
        <taxon>Actinomycetes</taxon>
        <taxon>Pseudonocardiales</taxon>
        <taxon>Pseudonocardiaceae</taxon>
        <taxon>Pseudonocardia</taxon>
    </lineage>
</organism>
<evidence type="ECO:0000259" key="7">
    <source>
        <dbReference type="Pfam" id="PF00155"/>
    </source>
</evidence>
<dbReference type="EC" id="2.6.1.-" evidence="6"/>
<dbReference type="CDD" id="cd00609">
    <property type="entry name" value="AAT_like"/>
    <property type="match status" value="1"/>
</dbReference>
<comment type="caution">
    <text evidence="8">The sequence shown here is derived from an EMBL/GenBank/DDBJ whole genome shotgun (WGS) entry which is preliminary data.</text>
</comment>
<evidence type="ECO:0000256" key="5">
    <source>
        <dbReference type="ARBA" id="ARBA00022898"/>
    </source>
</evidence>
<dbReference type="PANTHER" id="PTHR46383:SF1">
    <property type="entry name" value="ASPARTATE AMINOTRANSFERASE"/>
    <property type="match status" value="1"/>
</dbReference>
<name>A0A543GFZ1_9PSEU</name>
<evidence type="ECO:0000256" key="1">
    <source>
        <dbReference type="ARBA" id="ARBA00001933"/>
    </source>
</evidence>
<dbReference type="Gene3D" id="3.40.640.10">
    <property type="entry name" value="Type I PLP-dependent aspartate aminotransferase-like (Major domain)"/>
    <property type="match status" value="1"/>
</dbReference>
<evidence type="ECO:0000256" key="3">
    <source>
        <dbReference type="ARBA" id="ARBA00022576"/>
    </source>
</evidence>
<dbReference type="PANTHER" id="PTHR46383">
    <property type="entry name" value="ASPARTATE AMINOTRANSFERASE"/>
    <property type="match status" value="1"/>
</dbReference>
<dbReference type="InterPro" id="IPR004838">
    <property type="entry name" value="NHTrfase_class1_PyrdxlP-BS"/>
</dbReference>
<dbReference type="PROSITE" id="PS00105">
    <property type="entry name" value="AA_TRANSFER_CLASS_1"/>
    <property type="match status" value="1"/>
</dbReference>
<dbReference type="Pfam" id="PF00155">
    <property type="entry name" value="Aminotran_1_2"/>
    <property type="match status" value="1"/>
</dbReference>
<dbReference type="GO" id="GO:0030170">
    <property type="term" value="F:pyridoxal phosphate binding"/>
    <property type="evidence" value="ECO:0007669"/>
    <property type="project" value="InterPro"/>
</dbReference>